<accession>A0ABN7QGZ0</accession>
<keyword evidence="2" id="KW-0328">Glycosyltransferase</keyword>
<dbReference type="PANTHER" id="PTHR47786:SF2">
    <property type="entry name" value="GLYCOSYL HYDROLASE FAMILY 13 CATALYTIC DOMAIN-CONTAINING PROTEIN"/>
    <property type="match status" value="1"/>
</dbReference>
<name>A0ABN7QGZ0_9BURK</name>
<gene>
    <name evidence="2" type="primary">glgE_1</name>
    <name evidence="2" type="ORF">R54767_01615</name>
</gene>
<dbReference type="EC" id="2.4.99.16" evidence="2"/>
<evidence type="ECO:0000313" key="3">
    <source>
        <dbReference type="Proteomes" id="UP000789752"/>
    </source>
</evidence>
<dbReference type="SUPFAM" id="SSF51445">
    <property type="entry name" value="(Trans)glycosidases"/>
    <property type="match status" value="1"/>
</dbReference>
<comment type="caution">
    <text evidence="2">The sequence shown here is derived from an EMBL/GenBank/DDBJ whole genome shotgun (WGS) entry which is preliminary data.</text>
</comment>
<evidence type="ECO:0000259" key="1">
    <source>
        <dbReference type="Pfam" id="PF00128"/>
    </source>
</evidence>
<keyword evidence="2" id="KW-0808">Transferase</keyword>
<dbReference type="Gene3D" id="3.20.20.80">
    <property type="entry name" value="Glycosidases"/>
    <property type="match status" value="1"/>
</dbReference>
<dbReference type="InterPro" id="IPR006047">
    <property type="entry name" value="GH13_cat_dom"/>
</dbReference>
<feature type="domain" description="Glycosyl hydrolase family 13 catalytic" evidence="1">
    <location>
        <begin position="31"/>
        <end position="111"/>
    </location>
</feature>
<dbReference type="RefSeq" id="WP_228976820.1">
    <property type="nucleotide sequence ID" value="NZ_CAJQYY010000007.1"/>
</dbReference>
<dbReference type="Pfam" id="PF00128">
    <property type="entry name" value="Alpha-amylase"/>
    <property type="match status" value="1"/>
</dbReference>
<keyword evidence="3" id="KW-1185">Reference proteome</keyword>
<proteinExistence type="predicted"/>
<dbReference type="PANTHER" id="PTHR47786">
    <property type="entry name" value="ALPHA-1,4-GLUCAN:MALTOSE-1-PHOSPHATE MALTOSYLTRANSFERASE"/>
    <property type="match status" value="1"/>
</dbReference>
<protein>
    <submittedName>
        <fullName evidence="2">Alpha-1,4-glucan:maltose-1-phosphate maltosyltransferase</fullName>
        <ecNumber evidence="2">2.4.99.16</ecNumber>
    </submittedName>
</protein>
<dbReference type="Proteomes" id="UP000789752">
    <property type="component" value="Unassembled WGS sequence"/>
</dbReference>
<dbReference type="InterPro" id="IPR017853">
    <property type="entry name" value="GH"/>
</dbReference>
<reference evidence="2 3" key="1">
    <citation type="submission" date="2021-04" db="EMBL/GenBank/DDBJ databases">
        <authorList>
            <person name="Vanwijnsberghe S."/>
        </authorList>
    </citation>
    <scope>NUCLEOTIDE SEQUENCE [LARGE SCALE GENOMIC DNA]</scope>
    <source>
        <strain evidence="2 3">LMG 32171</strain>
    </source>
</reference>
<dbReference type="EMBL" id="CAJQYY010000007">
    <property type="protein sequence ID" value="CAG4893712.1"/>
    <property type="molecule type" value="Genomic_DNA"/>
</dbReference>
<organism evidence="2 3">
    <name type="scientific">Paraburkholderia gardini</name>
    <dbReference type="NCBI Taxonomy" id="2823469"/>
    <lineage>
        <taxon>Bacteria</taxon>
        <taxon>Pseudomonadati</taxon>
        <taxon>Pseudomonadota</taxon>
        <taxon>Betaproteobacteria</taxon>
        <taxon>Burkholderiales</taxon>
        <taxon>Burkholderiaceae</taxon>
        <taxon>Paraburkholderia</taxon>
    </lineage>
</organism>
<dbReference type="GO" id="GO:0016757">
    <property type="term" value="F:glycosyltransferase activity"/>
    <property type="evidence" value="ECO:0007669"/>
    <property type="project" value="UniProtKB-KW"/>
</dbReference>
<sequence>MPQVSRAKPEWRHEFAQTLSDLKIEDIAGSGFAIQSYSIHRDLGTPESLARLRQRLQRRGLKLMLDFVPNHMAPDHPWIDEHPDYFVHGNEADLARSPQNYCWVESRTGPLLLAHGRDPYFDGWPDTVQLNYGNPELQQAMIGELERIAGCELSSLRSQTVTPCRGWFQMSGSGLFRNVRF</sequence>
<evidence type="ECO:0000313" key="2">
    <source>
        <dbReference type="EMBL" id="CAG4893712.1"/>
    </source>
</evidence>